<evidence type="ECO:0000256" key="1">
    <source>
        <dbReference type="SAM" id="MobiDB-lite"/>
    </source>
</evidence>
<keyword evidence="2" id="KW-0812">Transmembrane</keyword>
<keyword evidence="2" id="KW-1133">Transmembrane helix</keyword>
<protein>
    <submittedName>
        <fullName evidence="4">Uncharacterized protein</fullName>
    </submittedName>
</protein>
<feature type="chain" id="PRO_5044011254" evidence="3">
    <location>
        <begin position="24"/>
        <end position="290"/>
    </location>
</feature>
<feature type="compositionally biased region" description="Polar residues" evidence="1">
    <location>
        <begin position="62"/>
        <end position="73"/>
    </location>
</feature>
<accession>A0AAV4SUG2</accession>
<feature type="region of interest" description="Disordered" evidence="1">
    <location>
        <begin position="62"/>
        <end position="81"/>
    </location>
</feature>
<comment type="caution">
    <text evidence="4">The sequence shown here is derived from an EMBL/GenBank/DDBJ whole genome shotgun (WGS) entry which is preliminary data.</text>
</comment>
<evidence type="ECO:0000256" key="2">
    <source>
        <dbReference type="SAM" id="Phobius"/>
    </source>
</evidence>
<feature type="signal peptide" evidence="3">
    <location>
        <begin position="1"/>
        <end position="23"/>
    </location>
</feature>
<name>A0AAV4SUG2_9ARAC</name>
<feature type="transmembrane region" description="Helical" evidence="2">
    <location>
        <begin position="199"/>
        <end position="222"/>
    </location>
</feature>
<proteinExistence type="predicted"/>
<keyword evidence="5" id="KW-1185">Reference proteome</keyword>
<evidence type="ECO:0000313" key="4">
    <source>
        <dbReference type="EMBL" id="GIY35238.1"/>
    </source>
</evidence>
<dbReference type="Proteomes" id="UP001054837">
    <property type="component" value="Unassembled WGS sequence"/>
</dbReference>
<evidence type="ECO:0000313" key="5">
    <source>
        <dbReference type="Proteomes" id="UP001054837"/>
    </source>
</evidence>
<keyword evidence="2" id="KW-0472">Membrane</keyword>
<dbReference type="EMBL" id="BPLQ01008153">
    <property type="protein sequence ID" value="GIY35238.1"/>
    <property type="molecule type" value="Genomic_DNA"/>
</dbReference>
<organism evidence="4 5">
    <name type="scientific">Caerostris darwini</name>
    <dbReference type="NCBI Taxonomy" id="1538125"/>
    <lineage>
        <taxon>Eukaryota</taxon>
        <taxon>Metazoa</taxon>
        <taxon>Ecdysozoa</taxon>
        <taxon>Arthropoda</taxon>
        <taxon>Chelicerata</taxon>
        <taxon>Arachnida</taxon>
        <taxon>Araneae</taxon>
        <taxon>Araneomorphae</taxon>
        <taxon>Entelegynae</taxon>
        <taxon>Araneoidea</taxon>
        <taxon>Araneidae</taxon>
        <taxon>Caerostris</taxon>
    </lineage>
</organism>
<dbReference type="AlphaFoldDB" id="A0AAV4SUG2"/>
<sequence>MDNQRKIFIYLLFLAFCIHVSVQVEVTSPTITKESGRFNFRAKAGNNDEFSLQIARPEERIVSSQTTVKPSNDTNEKSTQKSIGRHYDQIKYYQNNPLKHVTRFDNFWFKSPIDNYTRKNESIRKIDHTLTWPAWSTKKEIYNNRNRKNHKRTDPFEDILGLDSKLHELSDRKYIHEHEGFFFPVHVPSSHHHEKEDHILIPLLLIILIPLLLFAIIIPLNANLLSTLFLIMQNNGATTTAAQLATGRRKKRSLYTSQHPVVEEKIVEMLEVIDKIIEMTETNDYSFDDY</sequence>
<reference evidence="4 5" key="1">
    <citation type="submission" date="2021-06" db="EMBL/GenBank/DDBJ databases">
        <title>Caerostris darwini draft genome.</title>
        <authorList>
            <person name="Kono N."/>
            <person name="Arakawa K."/>
        </authorList>
    </citation>
    <scope>NUCLEOTIDE SEQUENCE [LARGE SCALE GENOMIC DNA]</scope>
</reference>
<evidence type="ECO:0000256" key="3">
    <source>
        <dbReference type="SAM" id="SignalP"/>
    </source>
</evidence>
<keyword evidence="3" id="KW-0732">Signal</keyword>
<gene>
    <name evidence="4" type="primary">AVEN_147823_1</name>
    <name evidence="4" type="ORF">CDAR_182671</name>
</gene>